<dbReference type="AlphaFoldDB" id="A0A495S6E9"/>
<accession>A0A495S6E9</accession>
<keyword evidence="1" id="KW-1133">Transmembrane helix</keyword>
<dbReference type="RefSeq" id="WP_121363957.1">
    <property type="nucleotide sequence ID" value="NZ_RBXA01000001.1"/>
</dbReference>
<dbReference type="Proteomes" id="UP000280091">
    <property type="component" value="Unassembled WGS sequence"/>
</dbReference>
<gene>
    <name evidence="2" type="ORF">BC952_0331</name>
</gene>
<comment type="caution">
    <text evidence="2">The sequence shown here is derived from an EMBL/GenBank/DDBJ whole genome shotgun (WGS) entry which is preliminary data.</text>
</comment>
<keyword evidence="3" id="KW-1185">Reference proteome</keyword>
<evidence type="ECO:0000256" key="1">
    <source>
        <dbReference type="SAM" id="Phobius"/>
    </source>
</evidence>
<sequence length="138" mass="15688">MNQSTIVVRMSKSSGVYNKSNRYVVRITDEIDCEMNFTNSRKEYRVLPGKHSIEITDGTFFQTEQIILKAEETKVLTINPSLTYNLGLGIMTGMVVTGLIIQFAVLQRFSPVMIIPLFSFLLIRKKNFSNSFAISHSK</sequence>
<keyword evidence="1" id="KW-0472">Membrane</keyword>
<proteinExistence type="predicted"/>
<evidence type="ECO:0000313" key="2">
    <source>
        <dbReference type="EMBL" id="RKS94708.1"/>
    </source>
</evidence>
<keyword evidence="1" id="KW-0812">Transmembrane</keyword>
<dbReference type="OrthoDB" id="1364771at2"/>
<protein>
    <recommendedName>
        <fullName evidence="4">PEGA domain-containing protein</fullName>
    </recommendedName>
</protein>
<evidence type="ECO:0000313" key="3">
    <source>
        <dbReference type="Proteomes" id="UP000280091"/>
    </source>
</evidence>
<reference evidence="2 3" key="1">
    <citation type="submission" date="2018-10" db="EMBL/GenBank/DDBJ databases">
        <title>Genomic Encyclopedia of Archaeal and Bacterial Type Strains, Phase II (KMG-II): from individual species to whole genera.</title>
        <authorList>
            <person name="Goeker M."/>
        </authorList>
    </citation>
    <scope>NUCLEOTIDE SEQUENCE [LARGE SCALE GENOMIC DNA]</scope>
    <source>
        <strain evidence="2 3">DSM 15094</strain>
    </source>
</reference>
<name>A0A495S6E9_9FLAO</name>
<evidence type="ECO:0008006" key="4">
    <source>
        <dbReference type="Google" id="ProtNLM"/>
    </source>
</evidence>
<organism evidence="2 3">
    <name type="scientific">Flavobacterium limicola</name>
    <dbReference type="NCBI Taxonomy" id="180441"/>
    <lineage>
        <taxon>Bacteria</taxon>
        <taxon>Pseudomonadati</taxon>
        <taxon>Bacteroidota</taxon>
        <taxon>Flavobacteriia</taxon>
        <taxon>Flavobacteriales</taxon>
        <taxon>Flavobacteriaceae</taxon>
        <taxon>Flavobacterium</taxon>
    </lineage>
</organism>
<feature type="transmembrane region" description="Helical" evidence="1">
    <location>
        <begin position="82"/>
        <end position="101"/>
    </location>
</feature>
<dbReference type="EMBL" id="RBXA01000001">
    <property type="protein sequence ID" value="RKS94708.1"/>
    <property type="molecule type" value="Genomic_DNA"/>
</dbReference>